<feature type="transmembrane region" description="Helical" evidence="1">
    <location>
        <begin position="99"/>
        <end position="119"/>
    </location>
</feature>
<name>A0A4Q9FQX9_9FLAO</name>
<sequence>MERIRYLNFEKAEKLFEARKTALHTDNIMYFIAFYTALNSILSQFDQLRFVGLALNVCTVIDELINNAPTIMIIIGLFINGLIICFFIYLAIRAKKRELWAYKLTLIIYFLDTILIFVLPYEHKISTFVLHVFCFWLIWQEYKEYKDYFILERDLYLPEWALSKESNVLFIKKTDFDLQPNEASQILNYKIAVQYHEQGRIANAIKYYTDAINIWKHIPIVDNKDRDWFSLALMNRAVLKSSKKNRYYNESLKDLILAYTNFKTLIHDEVKPLDVNQYTNQINSYENYYYVEEYFVECSYWTLKYLMNNLNNDPAILKFGKIILGIESTKTKYLLNDLYMDSLDLINKYHVDIWHNKWTSKILSEIIIPIDKTRFSYKKGPFFND</sequence>
<evidence type="ECO:0000313" key="2">
    <source>
        <dbReference type="EMBL" id="TBN17790.1"/>
    </source>
</evidence>
<accession>A0A4Q9FQX9</accession>
<evidence type="ECO:0000256" key="1">
    <source>
        <dbReference type="SAM" id="Phobius"/>
    </source>
</evidence>
<protein>
    <recommendedName>
        <fullName evidence="4">Tetratricopeptide repeat protein</fullName>
    </recommendedName>
</protein>
<dbReference type="Proteomes" id="UP000292372">
    <property type="component" value="Unassembled WGS sequence"/>
</dbReference>
<keyword evidence="1" id="KW-0812">Transmembrane</keyword>
<keyword evidence="3" id="KW-1185">Reference proteome</keyword>
<keyword evidence="1" id="KW-1133">Transmembrane helix</keyword>
<feature type="transmembrane region" description="Helical" evidence="1">
    <location>
        <begin position="21"/>
        <end position="42"/>
    </location>
</feature>
<comment type="caution">
    <text evidence="2">The sequence shown here is derived from an EMBL/GenBank/DDBJ whole genome shotgun (WGS) entry which is preliminary data.</text>
</comment>
<keyword evidence="1" id="KW-0472">Membrane</keyword>
<dbReference type="AlphaFoldDB" id="A0A4Q9FQX9"/>
<organism evidence="2 3">
    <name type="scientific">Hyunsoonleella pacifica</name>
    <dbReference type="NCBI Taxonomy" id="1080224"/>
    <lineage>
        <taxon>Bacteria</taxon>
        <taxon>Pseudomonadati</taxon>
        <taxon>Bacteroidota</taxon>
        <taxon>Flavobacteriia</taxon>
        <taxon>Flavobacteriales</taxon>
        <taxon>Flavobacteriaceae</taxon>
    </lineage>
</organism>
<dbReference type="RefSeq" id="WP_130936080.1">
    <property type="nucleotide sequence ID" value="NZ_BMEE01000001.1"/>
</dbReference>
<feature type="transmembrane region" description="Helical" evidence="1">
    <location>
        <begin position="71"/>
        <end position="92"/>
    </location>
</feature>
<dbReference type="EMBL" id="SIRS01000002">
    <property type="protein sequence ID" value="TBN17790.1"/>
    <property type="molecule type" value="Genomic_DNA"/>
</dbReference>
<proteinExistence type="predicted"/>
<gene>
    <name evidence="2" type="ORF">EYD46_05620</name>
</gene>
<reference evidence="2 3" key="1">
    <citation type="journal article" date="2015" name="Int. J. Syst. Evol. Microbiol.">
        <title>Hyunsoonleella pacifica sp. nov., isolated from seawater of South Pacific Gyre.</title>
        <authorList>
            <person name="Gao X."/>
            <person name="Zhang Z."/>
            <person name="Dai X."/>
            <person name="Zhang X.H."/>
        </authorList>
    </citation>
    <scope>NUCLEOTIDE SEQUENCE [LARGE SCALE GENOMIC DNA]</scope>
    <source>
        <strain evidence="2 3">SW033</strain>
    </source>
</reference>
<evidence type="ECO:0008006" key="4">
    <source>
        <dbReference type="Google" id="ProtNLM"/>
    </source>
</evidence>
<evidence type="ECO:0000313" key="3">
    <source>
        <dbReference type="Proteomes" id="UP000292372"/>
    </source>
</evidence>